<dbReference type="InterPro" id="IPR011642">
    <property type="entry name" value="Gate_dom"/>
</dbReference>
<keyword evidence="1" id="KW-0472">Membrane</keyword>
<dbReference type="InterPro" id="IPR052549">
    <property type="entry name" value="SpmB"/>
</dbReference>
<dbReference type="Proteomes" id="UP000198034">
    <property type="component" value="Unassembled WGS sequence"/>
</dbReference>
<keyword evidence="1" id="KW-0812">Transmembrane</keyword>
<comment type="caution">
    <text evidence="3">The sequence shown here is derived from an EMBL/GenBank/DDBJ whole genome shotgun (WGS) entry which is preliminary data.</text>
</comment>
<reference evidence="3 4" key="1">
    <citation type="journal article" date="2017" name="Infect. Genet. Evol.">
        <title>Comparative genome analysis of fish pathogen Flavobacterium columnare reveals extensive sequence diversity within the species.</title>
        <authorList>
            <person name="Kayansamruaj P."/>
            <person name="Dong H.T."/>
            <person name="Hirono I."/>
            <person name="Kondo H."/>
            <person name="Senapin S."/>
            <person name="Rodkhum C."/>
        </authorList>
    </citation>
    <scope>NUCLEOTIDE SEQUENCE [LARGE SCALE GENOMIC DNA]</scope>
    <source>
        <strain evidence="3 4">1214</strain>
    </source>
</reference>
<accession>A0A246GEA5</accession>
<evidence type="ECO:0000259" key="2">
    <source>
        <dbReference type="Pfam" id="PF07670"/>
    </source>
</evidence>
<keyword evidence="1" id="KW-1133">Transmembrane helix</keyword>
<dbReference type="Pfam" id="PF07670">
    <property type="entry name" value="Gate"/>
    <property type="match status" value="2"/>
</dbReference>
<sequence length="479" mass="52338">MVLSRFWLVIFISSIFFIVVNLFNGGSYSTDYILNGKKDDPILISEKYLNQIPKFVADSIQKAPEMTMVINKDTLNADTTYVYKNKTVKLYSGIQKADGLFPTCKNSLIDLILPLIAYLAFFCGLMELLIISGASEKLAKKLSPLFAQVFPSIPKNHESISYMTLNFAANFLGLDSAATPFGLKAMESLQTLNPDKDKASDAQIMFMCLHAAGLTLIPTSIIGYRAAENAANPADVMLPCIITSFIGTIAALLIVGIRQRINFKSAGLLAGLMSVIGAIIGLLFYINTLDLIGKNAFTGNLSGIMLIAIIGFTLIFSFINEKKFTIVNTTIFDTFVEGARNGLNTGVKIFPYVMGMLVAISFFRNSGLFEIVSDTISFLFGQIGVQKEITEGLPVALLRPFSSGGSRGFMIDAMRTSGVDSFTGRLVCIFQCSAETTFYVIAVYFGSVNIKNTRYTLGTMLLVDFICVLAAILVASWFF</sequence>
<feature type="transmembrane region" description="Helical" evidence="1">
    <location>
        <begin position="422"/>
        <end position="445"/>
    </location>
</feature>
<evidence type="ECO:0000313" key="4">
    <source>
        <dbReference type="Proteomes" id="UP000198034"/>
    </source>
</evidence>
<feature type="domain" description="Nucleoside transporter/FeoB GTPase Gate" evidence="2">
    <location>
        <begin position="114"/>
        <end position="224"/>
    </location>
</feature>
<organism evidence="3 4">
    <name type="scientific">Flavobacterium columnare</name>
    <dbReference type="NCBI Taxonomy" id="996"/>
    <lineage>
        <taxon>Bacteria</taxon>
        <taxon>Pseudomonadati</taxon>
        <taxon>Bacteroidota</taxon>
        <taxon>Flavobacteriia</taxon>
        <taxon>Flavobacteriales</taxon>
        <taxon>Flavobacteriaceae</taxon>
        <taxon>Flavobacterium</taxon>
    </lineage>
</organism>
<feature type="transmembrane region" description="Helical" evidence="1">
    <location>
        <begin position="236"/>
        <end position="255"/>
    </location>
</feature>
<dbReference type="AlphaFoldDB" id="A0A246GEA5"/>
<protein>
    <submittedName>
        <fullName evidence="3">Spore maturation protein</fullName>
    </submittedName>
</protein>
<evidence type="ECO:0000256" key="1">
    <source>
        <dbReference type="SAM" id="Phobius"/>
    </source>
</evidence>
<feature type="transmembrane region" description="Helical" evidence="1">
    <location>
        <begin position="349"/>
        <end position="369"/>
    </location>
</feature>
<feature type="transmembrane region" description="Helical" evidence="1">
    <location>
        <begin position="204"/>
        <end position="224"/>
    </location>
</feature>
<feature type="transmembrane region" description="Helical" evidence="1">
    <location>
        <begin position="457"/>
        <end position="478"/>
    </location>
</feature>
<feature type="transmembrane region" description="Helical" evidence="1">
    <location>
        <begin position="267"/>
        <end position="286"/>
    </location>
</feature>
<name>A0A246GEA5_9FLAO</name>
<gene>
    <name evidence="3" type="ORF">BWK62_00335</name>
</gene>
<dbReference type="GO" id="GO:0005886">
    <property type="term" value="C:plasma membrane"/>
    <property type="evidence" value="ECO:0007669"/>
    <property type="project" value="TreeGrafter"/>
</dbReference>
<feature type="transmembrane region" description="Helical" evidence="1">
    <location>
        <begin position="298"/>
        <end position="319"/>
    </location>
</feature>
<dbReference type="PANTHER" id="PTHR35793:SF2">
    <property type="entry name" value="INNER MEMBRANE PROTEIN YJIG"/>
    <property type="match status" value="1"/>
</dbReference>
<evidence type="ECO:0000313" key="3">
    <source>
        <dbReference type="EMBL" id="OWP79721.1"/>
    </source>
</evidence>
<dbReference type="PANTHER" id="PTHR35793">
    <property type="entry name" value="INNER MEMBRANE PROTEIN YJIG"/>
    <property type="match status" value="1"/>
</dbReference>
<feature type="domain" description="Nucleoside transporter/FeoB GTPase Gate" evidence="2">
    <location>
        <begin position="347"/>
        <end position="450"/>
    </location>
</feature>
<proteinExistence type="predicted"/>
<feature type="transmembrane region" description="Helical" evidence="1">
    <location>
        <begin position="6"/>
        <end position="23"/>
    </location>
</feature>
<feature type="transmembrane region" description="Helical" evidence="1">
    <location>
        <begin position="115"/>
        <end position="135"/>
    </location>
</feature>
<dbReference type="EMBL" id="MTCY01000001">
    <property type="protein sequence ID" value="OWP79721.1"/>
    <property type="molecule type" value="Genomic_DNA"/>
</dbReference>